<evidence type="ECO:0000256" key="9">
    <source>
        <dbReference type="SAM" id="Phobius"/>
    </source>
</evidence>
<sequence length="448" mass="49330">MRPLFEVVFVLSLVLACKDQVNSHETTHFLSVGDDITLNCSYEDKLQLGSNTLYWYKQSFGTKPVVVSSSGQYHQGKTLLGEFTKDRRFTLDSTINSTFAVHQSPNEDTNPGHLRRLQLEFFTVLEETVTSVREKQRTVQQTPASTTSPKQFSSNETGTYYCAVAACGQVLFGKGTRVNIKDGVSASVVYVLSGVSVFSTSLVIGLTIFLCTLNITEFPKLSQYKATEVNKSDPDKTHGVLWFDSGSYTEFQKHRPPGSPTQNCVTTMKTEGCDGPHRVHWFKQSETSAGGVLYSSGGNSDQCESKTKKGPTNSCVYNLNIHNVSSNETGTYYCAVAACGRVLFGNGTRVNIKDGANSYIIYMMAGALAFSLVLVLVLALCICSIKKKNNRLSTELKRQRGRSSMTNAAGQEQEIDSLNYAALKIHPSSKRQRAPAETDCVYSRVQQD</sequence>
<evidence type="ECO:0000256" key="3">
    <source>
        <dbReference type="ARBA" id="ARBA00022729"/>
    </source>
</evidence>
<dbReference type="GO" id="GO:0002376">
    <property type="term" value="P:immune system process"/>
    <property type="evidence" value="ECO:0007669"/>
    <property type="project" value="UniProtKB-KW"/>
</dbReference>
<accession>A0AAW0NQG9</accession>
<keyword evidence="5 9" id="KW-0472">Membrane</keyword>
<feature type="transmembrane region" description="Helical" evidence="9">
    <location>
        <begin position="359"/>
        <end position="383"/>
    </location>
</feature>
<feature type="domain" description="Ig-like" evidence="11">
    <location>
        <begin position="219"/>
        <end position="336"/>
    </location>
</feature>
<dbReference type="PANTHER" id="PTHR19433">
    <property type="entry name" value="T-CELL RECEPTOR ALPHA CHAIN V REGION-RELATED"/>
    <property type="match status" value="1"/>
</dbReference>
<dbReference type="SUPFAM" id="SSF48726">
    <property type="entry name" value="Immunoglobulin"/>
    <property type="match status" value="3"/>
</dbReference>
<gene>
    <name evidence="12" type="ORF">WMY93_017275</name>
</gene>
<dbReference type="PROSITE" id="PS51257">
    <property type="entry name" value="PROKAR_LIPOPROTEIN"/>
    <property type="match status" value="1"/>
</dbReference>
<reference evidence="13" key="1">
    <citation type="submission" date="2024-04" db="EMBL/GenBank/DDBJ databases">
        <title>Salinicola lusitanus LLJ914,a marine bacterium isolated from the Okinawa Trough.</title>
        <authorList>
            <person name="Li J."/>
        </authorList>
    </citation>
    <scope>NUCLEOTIDE SEQUENCE [LARGE SCALE GENOMIC DNA]</scope>
</reference>
<dbReference type="InterPro" id="IPR007110">
    <property type="entry name" value="Ig-like_dom"/>
</dbReference>
<proteinExistence type="predicted"/>
<organism evidence="12 13">
    <name type="scientific">Mugilogobius chulae</name>
    <name type="common">yellowstripe goby</name>
    <dbReference type="NCBI Taxonomy" id="88201"/>
    <lineage>
        <taxon>Eukaryota</taxon>
        <taxon>Metazoa</taxon>
        <taxon>Chordata</taxon>
        <taxon>Craniata</taxon>
        <taxon>Vertebrata</taxon>
        <taxon>Euteleostomi</taxon>
        <taxon>Actinopterygii</taxon>
        <taxon>Neopterygii</taxon>
        <taxon>Teleostei</taxon>
        <taxon>Neoteleostei</taxon>
        <taxon>Acanthomorphata</taxon>
        <taxon>Gobiaria</taxon>
        <taxon>Gobiiformes</taxon>
        <taxon>Gobioidei</taxon>
        <taxon>Gobiidae</taxon>
        <taxon>Gobionellinae</taxon>
        <taxon>Mugilogobius</taxon>
    </lineage>
</organism>
<keyword evidence="6" id="KW-1015">Disulfide bond</keyword>
<dbReference type="AlphaFoldDB" id="A0AAW0NQG9"/>
<keyword evidence="4" id="KW-0391">Immunity</keyword>
<evidence type="ECO:0000256" key="5">
    <source>
        <dbReference type="ARBA" id="ARBA00023136"/>
    </source>
</evidence>
<feature type="signal peptide" evidence="10">
    <location>
        <begin position="1"/>
        <end position="23"/>
    </location>
</feature>
<feature type="domain" description="Ig-like" evidence="11">
    <location>
        <begin position="3"/>
        <end position="164"/>
    </location>
</feature>
<dbReference type="PROSITE" id="PS50835">
    <property type="entry name" value="IG_LIKE"/>
    <property type="match status" value="2"/>
</dbReference>
<name>A0AAW0NQG9_9GOBI</name>
<keyword evidence="2" id="KW-1003">Cell membrane</keyword>
<evidence type="ECO:0000313" key="12">
    <source>
        <dbReference type="EMBL" id="KAK7904668.1"/>
    </source>
</evidence>
<keyword evidence="9" id="KW-1133">Transmembrane helix</keyword>
<protein>
    <recommendedName>
        <fullName evidence="11">Ig-like domain-containing protein</fullName>
    </recommendedName>
</protein>
<dbReference type="InterPro" id="IPR052051">
    <property type="entry name" value="TCR_complex_component"/>
</dbReference>
<dbReference type="Proteomes" id="UP001460270">
    <property type="component" value="Unassembled WGS sequence"/>
</dbReference>
<dbReference type="InterPro" id="IPR013106">
    <property type="entry name" value="Ig_V-set"/>
</dbReference>
<evidence type="ECO:0000256" key="1">
    <source>
        <dbReference type="ARBA" id="ARBA00004236"/>
    </source>
</evidence>
<keyword evidence="3 10" id="KW-0732">Signal</keyword>
<evidence type="ECO:0000259" key="11">
    <source>
        <dbReference type="PROSITE" id="PS50835"/>
    </source>
</evidence>
<comment type="caution">
    <text evidence="12">The sequence shown here is derived from an EMBL/GenBank/DDBJ whole genome shotgun (WGS) entry which is preliminary data.</text>
</comment>
<dbReference type="SMART" id="SM00409">
    <property type="entry name" value="IG"/>
    <property type="match status" value="2"/>
</dbReference>
<dbReference type="PANTHER" id="PTHR19433:SF133">
    <property type="entry name" value="IMMUNE-TYPE RECEPTOR 5 PRECURSOR-RELATED"/>
    <property type="match status" value="1"/>
</dbReference>
<dbReference type="EMBL" id="JBBPFD010000012">
    <property type="protein sequence ID" value="KAK7904668.1"/>
    <property type="molecule type" value="Genomic_DNA"/>
</dbReference>
<keyword evidence="7" id="KW-0325">Glycoprotein</keyword>
<feature type="region of interest" description="Disordered" evidence="8">
    <location>
        <begin position="426"/>
        <end position="448"/>
    </location>
</feature>
<evidence type="ECO:0000256" key="8">
    <source>
        <dbReference type="SAM" id="MobiDB-lite"/>
    </source>
</evidence>
<dbReference type="Gene3D" id="2.60.40.10">
    <property type="entry name" value="Immunoglobulins"/>
    <property type="match status" value="3"/>
</dbReference>
<dbReference type="InterPro" id="IPR003599">
    <property type="entry name" value="Ig_sub"/>
</dbReference>
<dbReference type="InterPro" id="IPR013783">
    <property type="entry name" value="Ig-like_fold"/>
</dbReference>
<dbReference type="InterPro" id="IPR036179">
    <property type="entry name" value="Ig-like_dom_sf"/>
</dbReference>
<comment type="subcellular location">
    <subcellularLocation>
        <location evidence="1">Cell membrane</location>
    </subcellularLocation>
</comment>
<evidence type="ECO:0000256" key="10">
    <source>
        <dbReference type="SAM" id="SignalP"/>
    </source>
</evidence>
<keyword evidence="9" id="KW-0812">Transmembrane</keyword>
<feature type="chain" id="PRO_5043855605" description="Ig-like domain-containing protein" evidence="10">
    <location>
        <begin position="24"/>
        <end position="448"/>
    </location>
</feature>
<evidence type="ECO:0000256" key="4">
    <source>
        <dbReference type="ARBA" id="ARBA00022859"/>
    </source>
</evidence>
<dbReference type="GO" id="GO:0009617">
    <property type="term" value="P:response to bacterium"/>
    <property type="evidence" value="ECO:0007669"/>
    <property type="project" value="TreeGrafter"/>
</dbReference>
<keyword evidence="13" id="KW-1185">Reference proteome</keyword>
<evidence type="ECO:0000256" key="6">
    <source>
        <dbReference type="ARBA" id="ARBA00023157"/>
    </source>
</evidence>
<evidence type="ECO:0000256" key="2">
    <source>
        <dbReference type="ARBA" id="ARBA00022475"/>
    </source>
</evidence>
<evidence type="ECO:0000256" key="7">
    <source>
        <dbReference type="ARBA" id="ARBA00023180"/>
    </source>
</evidence>
<evidence type="ECO:0000313" key="13">
    <source>
        <dbReference type="Proteomes" id="UP001460270"/>
    </source>
</evidence>
<dbReference type="GO" id="GO:0005886">
    <property type="term" value="C:plasma membrane"/>
    <property type="evidence" value="ECO:0007669"/>
    <property type="project" value="UniProtKB-SubCell"/>
</dbReference>
<dbReference type="Pfam" id="PF07686">
    <property type="entry name" value="V-set"/>
    <property type="match status" value="1"/>
</dbReference>